<dbReference type="InterPro" id="IPR016151">
    <property type="entry name" value="DNA_mismatch_repair_MutS_N"/>
</dbReference>
<keyword evidence="4" id="KW-0227">DNA damage</keyword>
<dbReference type="GO" id="GO:0006312">
    <property type="term" value="P:mitotic recombination"/>
    <property type="evidence" value="ECO:0007669"/>
    <property type="project" value="TreeGrafter"/>
</dbReference>
<evidence type="ECO:0000256" key="6">
    <source>
        <dbReference type="ARBA" id="ARBA00023125"/>
    </source>
</evidence>
<keyword evidence="7" id="KW-0234">DNA repair</keyword>
<evidence type="ECO:0000313" key="14">
    <source>
        <dbReference type="EMBL" id="PBK77959.1"/>
    </source>
</evidence>
<dbReference type="Pfam" id="PF01624">
    <property type="entry name" value="MutS_I"/>
    <property type="match status" value="1"/>
</dbReference>
<evidence type="ECO:0000259" key="13">
    <source>
        <dbReference type="PROSITE" id="PS00486"/>
    </source>
</evidence>
<name>A0A2H3C4E7_9AGAR</name>
<dbReference type="Gene3D" id="3.30.420.110">
    <property type="entry name" value="MutS, connector domain"/>
    <property type="match status" value="1"/>
</dbReference>
<feature type="region of interest" description="Disordered" evidence="12">
    <location>
        <begin position="1"/>
        <end position="134"/>
    </location>
</feature>
<dbReference type="InterPro" id="IPR045076">
    <property type="entry name" value="MutS"/>
</dbReference>
<dbReference type="PANTHER" id="PTHR11361:SF122">
    <property type="entry name" value="DNA MISMATCH REPAIR PROTEIN MSH3"/>
    <property type="match status" value="1"/>
</dbReference>
<dbReference type="Proteomes" id="UP000218334">
    <property type="component" value="Unassembled WGS sequence"/>
</dbReference>
<dbReference type="Gene3D" id="1.10.1420.10">
    <property type="match status" value="2"/>
</dbReference>
<evidence type="ECO:0000256" key="5">
    <source>
        <dbReference type="ARBA" id="ARBA00022840"/>
    </source>
</evidence>
<dbReference type="SUPFAM" id="SSF55271">
    <property type="entry name" value="DNA repair protein MutS, domain I"/>
    <property type="match status" value="1"/>
</dbReference>
<dbReference type="InterPro" id="IPR007696">
    <property type="entry name" value="DNA_mismatch_repair_MutS_core"/>
</dbReference>
<keyword evidence="5" id="KW-0067">ATP-binding</keyword>
<dbReference type="InterPro" id="IPR036187">
    <property type="entry name" value="DNA_mismatch_repair_MutS_sf"/>
</dbReference>
<feature type="compositionally biased region" description="Low complexity" evidence="12">
    <location>
        <begin position="13"/>
        <end position="33"/>
    </location>
</feature>
<dbReference type="PIRSF" id="PIRSF037677">
    <property type="entry name" value="DNA_mis_repair_Msh6"/>
    <property type="match status" value="1"/>
</dbReference>
<proteinExistence type="inferred from homology"/>
<dbReference type="FunFam" id="3.40.1170.10:FF:000004">
    <property type="entry name" value="DNA mismatch repair protein"/>
    <property type="match status" value="1"/>
</dbReference>
<dbReference type="EMBL" id="KZ293415">
    <property type="protein sequence ID" value="PBK77959.1"/>
    <property type="molecule type" value="Genomic_DNA"/>
</dbReference>
<feature type="compositionally biased region" description="Basic and acidic residues" evidence="12">
    <location>
        <begin position="85"/>
        <end position="110"/>
    </location>
</feature>
<dbReference type="GO" id="GO:0030983">
    <property type="term" value="F:mismatched DNA binding"/>
    <property type="evidence" value="ECO:0007669"/>
    <property type="project" value="InterPro"/>
</dbReference>
<accession>A0A2H3C4E7</accession>
<feature type="compositionally biased region" description="Polar residues" evidence="12">
    <location>
        <begin position="1"/>
        <end position="12"/>
    </location>
</feature>
<dbReference type="InterPro" id="IPR007860">
    <property type="entry name" value="DNA_mmatch_repair_MutS_con_dom"/>
</dbReference>
<dbReference type="InterPro" id="IPR027417">
    <property type="entry name" value="P-loop_NTPase"/>
</dbReference>
<comment type="subunit">
    <text evidence="9">Heterodimer consisting of MSH2-MSH3 (MutS beta). Forms a ternary complex with MutL alpha (MLH1-PMS1).</text>
</comment>
<dbReference type="PANTHER" id="PTHR11361">
    <property type="entry name" value="DNA MISMATCH REPAIR PROTEIN MUTS FAMILY MEMBER"/>
    <property type="match status" value="1"/>
</dbReference>
<evidence type="ECO:0000256" key="11">
    <source>
        <dbReference type="ARBA" id="ARBA00073774"/>
    </source>
</evidence>
<organism evidence="14 15">
    <name type="scientific">Armillaria solidipes</name>
    <dbReference type="NCBI Taxonomy" id="1076256"/>
    <lineage>
        <taxon>Eukaryota</taxon>
        <taxon>Fungi</taxon>
        <taxon>Dikarya</taxon>
        <taxon>Basidiomycota</taxon>
        <taxon>Agaricomycotina</taxon>
        <taxon>Agaricomycetes</taxon>
        <taxon>Agaricomycetidae</taxon>
        <taxon>Agaricales</taxon>
        <taxon>Marasmiineae</taxon>
        <taxon>Physalacriaceae</taxon>
        <taxon>Armillaria</taxon>
    </lineage>
</organism>
<evidence type="ECO:0000256" key="8">
    <source>
        <dbReference type="ARBA" id="ARBA00025373"/>
    </source>
</evidence>
<dbReference type="GO" id="GO:0140664">
    <property type="term" value="F:ATP-dependent DNA damage sensor activity"/>
    <property type="evidence" value="ECO:0007669"/>
    <property type="project" value="InterPro"/>
</dbReference>
<evidence type="ECO:0000256" key="1">
    <source>
        <dbReference type="ARBA" id="ARBA00007094"/>
    </source>
</evidence>
<evidence type="ECO:0000256" key="9">
    <source>
        <dbReference type="ARBA" id="ARBA00025902"/>
    </source>
</evidence>
<dbReference type="Pfam" id="PF05188">
    <property type="entry name" value="MutS_II"/>
    <property type="match status" value="1"/>
</dbReference>
<dbReference type="GO" id="GO:0005524">
    <property type="term" value="F:ATP binding"/>
    <property type="evidence" value="ECO:0007669"/>
    <property type="project" value="UniProtKB-KW"/>
</dbReference>
<gene>
    <name evidence="14" type="ORF">ARMSODRAFT_946800</name>
</gene>
<dbReference type="GO" id="GO:0006298">
    <property type="term" value="P:mismatch repair"/>
    <property type="evidence" value="ECO:0007669"/>
    <property type="project" value="InterPro"/>
</dbReference>
<dbReference type="STRING" id="1076256.A0A2H3C4E7"/>
<feature type="domain" description="DNA mismatch repair proteins mutS family" evidence="13">
    <location>
        <begin position="911"/>
        <end position="927"/>
    </location>
</feature>
<evidence type="ECO:0000256" key="7">
    <source>
        <dbReference type="ARBA" id="ARBA00023204"/>
    </source>
</evidence>
<evidence type="ECO:0000256" key="3">
    <source>
        <dbReference type="ARBA" id="ARBA00022741"/>
    </source>
</evidence>
<dbReference type="InterPro" id="IPR017261">
    <property type="entry name" value="DNA_mismatch_repair_MutS/MSH"/>
</dbReference>
<dbReference type="Gene3D" id="3.40.50.300">
    <property type="entry name" value="P-loop containing nucleotide triphosphate hydrolases"/>
    <property type="match status" value="1"/>
</dbReference>
<dbReference type="PROSITE" id="PS00486">
    <property type="entry name" value="DNA_MISMATCH_REPAIR_2"/>
    <property type="match status" value="1"/>
</dbReference>
<protein>
    <recommendedName>
        <fullName evidence="2 11">DNA mismatch repair protein MSH3</fullName>
    </recommendedName>
    <alternativeName>
        <fullName evidence="2 11">DNA mismatch repair protein MSH3</fullName>
    </alternativeName>
    <alternativeName>
        <fullName evidence="10">MutS protein homolog 3</fullName>
    </alternativeName>
</protein>
<dbReference type="GO" id="GO:0005634">
    <property type="term" value="C:nucleus"/>
    <property type="evidence" value="ECO:0007669"/>
    <property type="project" value="TreeGrafter"/>
</dbReference>
<dbReference type="InterPro" id="IPR000432">
    <property type="entry name" value="DNA_mismatch_repair_MutS_C"/>
</dbReference>
<feature type="compositionally biased region" description="Polar residues" evidence="12">
    <location>
        <begin position="56"/>
        <end position="70"/>
    </location>
</feature>
<dbReference type="Gene3D" id="3.40.1170.10">
    <property type="entry name" value="DNA repair protein MutS, domain I"/>
    <property type="match status" value="1"/>
</dbReference>
<dbReference type="SMART" id="SM00533">
    <property type="entry name" value="MUTSd"/>
    <property type="match status" value="1"/>
</dbReference>
<dbReference type="AlphaFoldDB" id="A0A2H3C4E7"/>
<comment type="similarity">
    <text evidence="1">Belongs to the DNA mismatch repair MutS family. MSH3 subfamily.</text>
</comment>
<dbReference type="SMART" id="SM00534">
    <property type="entry name" value="MUTSac"/>
    <property type="match status" value="1"/>
</dbReference>
<reference evidence="15" key="1">
    <citation type="journal article" date="2017" name="Nat. Ecol. Evol.">
        <title>Genome expansion and lineage-specific genetic innovations in the forest pathogenic fungi Armillaria.</title>
        <authorList>
            <person name="Sipos G."/>
            <person name="Prasanna A.N."/>
            <person name="Walter M.C."/>
            <person name="O'Connor E."/>
            <person name="Balint B."/>
            <person name="Krizsan K."/>
            <person name="Kiss B."/>
            <person name="Hess J."/>
            <person name="Varga T."/>
            <person name="Slot J."/>
            <person name="Riley R."/>
            <person name="Boka B."/>
            <person name="Rigling D."/>
            <person name="Barry K."/>
            <person name="Lee J."/>
            <person name="Mihaltcheva S."/>
            <person name="LaButti K."/>
            <person name="Lipzen A."/>
            <person name="Waldron R."/>
            <person name="Moloney N.M."/>
            <person name="Sperisen C."/>
            <person name="Kredics L."/>
            <person name="Vagvoelgyi C."/>
            <person name="Patrignani A."/>
            <person name="Fitzpatrick D."/>
            <person name="Nagy I."/>
            <person name="Doyle S."/>
            <person name="Anderson J.B."/>
            <person name="Grigoriev I.V."/>
            <person name="Gueldener U."/>
            <person name="Muensterkoetter M."/>
            <person name="Nagy L.G."/>
        </authorList>
    </citation>
    <scope>NUCLEOTIDE SEQUENCE [LARGE SCALE GENOMIC DNA]</scope>
    <source>
        <strain evidence="15">28-4</strain>
    </source>
</reference>
<evidence type="ECO:0000256" key="12">
    <source>
        <dbReference type="SAM" id="MobiDB-lite"/>
    </source>
</evidence>
<dbReference type="InterPro" id="IPR036678">
    <property type="entry name" value="MutS_con_dom_sf"/>
</dbReference>
<keyword evidence="15" id="KW-1185">Reference proteome</keyword>
<dbReference type="Pfam" id="PF00488">
    <property type="entry name" value="MutS_V"/>
    <property type="match status" value="1"/>
</dbReference>
<feature type="compositionally biased region" description="Acidic residues" evidence="12">
    <location>
        <begin position="122"/>
        <end position="134"/>
    </location>
</feature>
<keyword evidence="6" id="KW-0238">DNA-binding</keyword>
<dbReference type="SUPFAM" id="SSF48334">
    <property type="entry name" value="DNA repair protein MutS, domain III"/>
    <property type="match status" value="1"/>
</dbReference>
<dbReference type="NCBIfam" id="NF003810">
    <property type="entry name" value="PRK05399.1"/>
    <property type="match status" value="1"/>
</dbReference>
<dbReference type="InterPro" id="IPR007695">
    <property type="entry name" value="DNA_mismatch_repair_MutS-lik_N"/>
</dbReference>
<evidence type="ECO:0000256" key="2">
    <source>
        <dbReference type="ARBA" id="ARBA00022151"/>
    </source>
</evidence>
<dbReference type="Pfam" id="PF05192">
    <property type="entry name" value="MutS_III"/>
    <property type="match status" value="1"/>
</dbReference>
<keyword evidence="3" id="KW-0547">Nucleotide-binding</keyword>
<evidence type="ECO:0000256" key="10">
    <source>
        <dbReference type="ARBA" id="ARBA00029792"/>
    </source>
</evidence>
<dbReference type="SUPFAM" id="SSF52540">
    <property type="entry name" value="P-loop containing nucleoside triphosphate hydrolases"/>
    <property type="match status" value="1"/>
</dbReference>
<evidence type="ECO:0000256" key="4">
    <source>
        <dbReference type="ARBA" id="ARBA00022763"/>
    </source>
</evidence>
<sequence>MKNGSSSPQARISSYFSQASSSSPSKGGKNRSSPIDLTGEADISDNEPPPKKRKITTPSFPVLSRTSEWQYTPGLHTETTAAKPPTEREIDAKKKRQEAFRKKLLADDHRFSRRASSTREPEQDEVEELSGGESDDEFKALTKMFSAKGQNAKKVVSKKPVRTKSAPKVAEENGPCGQPYTPLEKQVLQLKKENAGTVLMIEVGYKYRFFGDDAKVASKELGMVSFNDRNFLVASIPSHRRDIHLKKLLSQGYRVGIVQQTETAALKKVGDNRNAPFERKLTGLYTATTFVDGLDSVDDVDKYVAPPFMCIVEEKRGPHDGDVHIGLISICPSTGDVIWDAFEDTLMRLELETRLSHTKPAELLLHQGGLTKATEKILSHFTTISSIGGGIRVEHFQALMPYTDAYSYITDFYAKKKPGPMVSDNVRSGKILADISDLPKSVVVALAHSMKYLSKFGLADAFLETNFFTKFSTRAHMLLAANTLQNLEIYRNETDYTTRGSLMWILDRTKTRFGARLLRYWVGRPLVDKVALQQRIDAVEEILASSSEKLVSLRQVLKGLPDLAKGLCRIHYGQCTPPELAILIRAFKKIADSVEAIENPSDVGFDSTLLNDIIFSLQHVKGPVADMLSIVNLNEATEGKKATMWVDPERYPDVLDRDLAILQIEAELDDELKAIRKLLKFPSLQWSTISGEDFVVEVKKSDNRPIPDDWNRLSRTKYFERYQPLSVKHKVEERNQGQESLKAEAHKAYLSFLADISQEYYGVLRNAVTKLAVADCLLSLAHVALLPGYVKPYLVEEDVLEIVDGRHPMVEALRDNPFVPNTVLMGGSEPKNKIITGPNMGGKSSSVRMVALIAVMAQVGSYVPATSVKINLLDSVLTRMGASDDLARGRSTFMVEMAETSEILHSATERSLVILDELGRGTSTFDGMAIADAVLQHLVQSVGCKTLFITHYPSIALGLEKKFPKQIHNLHMGYEAETRITGFRDVTFLYRLTNGIAPESFGVECGALAGLPESLLSVAAEQSSQMKHQVMARTKRNKTKKTMRLLRMCLQGGNTATSSLLALRLVTDELVADHY</sequence>
<evidence type="ECO:0000313" key="15">
    <source>
        <dbReference type="Proteomes" id="UP000218334"/>
    </source>
</evidence>
<comment type="function">
    <text evidence="8">Component of the post-replicative DNA mismatch repair system (MMR). Heterodimerizes with MSH2 to form MutS beta, which binds to DNA mismatches thereby initiating DNA repair. MSH3 provides substrate-binding and substrate specificity to the complex. When bound, the MutS beta heterodimer bends the DNA helix and shields approximately 20 base pairs. Acts mainly to repair insertion-deletion loops (IDLs) from 2 to 13 nucleotides in size, but can also repair base-base and single insertion-deletion mismatches that occur during replication. After mismatch binding, forms a ternary complex with the MutL alpha heterodimer, which is thought to be responsible for directing the downstream MMR events, including strand discrimination, excision, and resynthesis. ATP binding and hydrolysis play a pivotal role in mismatch repair functions.</text>
</comment>
<feature type="region of interest" description="Disordered" evidence="12">
    <location>
        <begin position="157"/>
        <end position="177"/>
    </location>
</feature>